<dbReference type="PROSITE" id="PS50156">
    <property type="entry name" value="SSD"/>
    <property type="match status" value="2"/>
</dbReference>
<feature type="transmembrane region" description="Helical" evidence="8">
    <location>
        <begin position="451"/>
        <end position="471"/>
    </location>
</feature>
<evidence type="ECO:0000256" key="8">
    <source>
        <dbReference type="SAM" id="Phobius"/>
    </source>
</evidence>
<feature type="transmembrane region" description="Helical" evidence="8">
    <location>
        <begin position="912"/>
        <end position="932"/>
    </location>
</feature>
<feature type="domain" description="SSD" evidence="9">
    <location>
        <begin position="451"/>
        <end position="586"/>
    </location>
</feature>
<feature type="transmembrane region" description="Helical" evidence="8">
    <location>
        <begin position="477"/>
        <end position="495"/>
    </location>
</feature>
<dbReference type="InterPro" id="IPR050545">
    <property type="entry name" value="Mycobact_MmpL"/>
</dbReference>
<keyword evidence="4 8" id="KW-1133">Transmembrane helix</keyword>
<keyword evidence="6" id="KW-0175">Coiled coil</keyword>
<evidence type="ECO:0000256" key="4">
    <source>
        <dbReference type="ARBA" id="ARBA00022989"/>
    </source>
</evidence>
<evidence type="ECO:0000256" key="5">
    <source>
        <dbReference type="ARBA" id="ARBA00023136"/>
    </source>
</evidence>
<dbReference type="PANTHER" id="PTHR33406">
    <property type="entry name" value="MEMBRANE PROTEIN MJ1562-RELATED"/>
    <property type="match status" value="1"/>
</dbReference>
<dbReference type="EMBL" id="CP045490">
    <property type="protein sequence ID" value="QFU84609.1"/>
    <property type="molecule type" value="Genomic_DNA"/>
</dbReference>
<evidence type="ECO:0000313" key="11">
    <source>
        <dbReference type="Proteomes" id="UP000326170"/>
    </source>
</evidence>
<evidence type="ECO:0000313" key="10">
    <source>
        <dbReference type="EMBL" id="QFU84609.1"/>
    </source>
</evidence>
<sequence length="1017" mass="108967">MSEDDSRDRSTSGVSLVDAITTHSRVVITVMLVLTAVFGIGATAVEYDTSLEQFESQTAERAALEYANEHFDARDGSNTATTVVIVSGENVLTKESLLDSLALQRQLADNETVNGSLAEETPITGVENVVATSVIREEQADALRSRGADLEDRAERLNATAAALQSDLETVRDVQAEYERLNTSSGAGEIDGETYRTRSAELDAELDAVHDNATPSLDADQTRSFTRAMGSVRAVQAEISATDRARANGTLSQSEYDRRVNRLENDLEAAYTDGTVGVLNEEYDRLWHQREELEAERDALESTEQPPLGDQIDALESLNDSAYGRHLESMLEAETGPASEIVRPMLPSSYEPDSTQATERLLRIQQTHATDTNESTGAPDDDLVERQRAIQQVVDDHDNDVTDEHTVFGLGLATDEVDRAIGDSLRFVGPLALGVVLVSLTVAYRDPLEVVLGSVGLLIVLVWTFGFMGWTGITFNQLFVAIPVLLIGLSIDYAIHVVMRHREYRTDGIAPTPSSTDQDSARGAMAAALAGVGVALMWVTATTAIGFLSNVVSPIAPLRAFGLVSTFGIVAALFVFGGLIPAITIELKTFLERRGVDRHKPALGTRNGVLREMLSVGASAARTAPVVVLVVAVALTAGSLYAAGTVDTSFEQSDLLAEEPEWLDQAPTTHAEYRANDGFTKLDERFETRNSQAQIVVTGNVTDGDTLERIDAARTAAATTESADAPRTAGTADRDPLTVMESVAEEDESFNASYHLADRTGDGIPDQNVAGLYDQLFEVDPDAASDVIARTDDGEYESVRLLISVRDDTPGEQTTAEMRAVAETIDDGETDQRWNATATGPPIVTHVVEATLLDAIYESLAITLVAVGGCLVVAYALTGTGATLGVVTLIPVVLALCWIVGTMALLEIPFNVLTGTVASLTIGLGVAYNIHVSSRYVLECRRQDTVDDALRTTMTGTGGALFGSVATTALGFSTLALAFLPAVRQFGIITALTIVYAFLASVLVLPTLLVGWTQYFQ</sequence>
<feature type="domain" description="SSD" evidence="9">
    <location>
        <begin position="884"/>
        <end position="1011"/>
    </location>
</feature>
<gene>
    <name evidence="10" type="ORF">GCU68_18910</name>
</gene>
<feature type="coiled-coil region" evidence="6">
    <location>
        <begin position="140"/>
        <end position="174"/>
    </location>
</feature>
<comment type="subcellular location">
    <subcellularLocation>
        <location evidence="1">Cell membrane</location>
        <topology evidence="1">Multi-pass membrane protein</topology>
    </subcellularLocation>
</comment>
<feature type="transmembrane region" description="Helical" evidence="8">
    <location>
        <begin position="524"/>
        <end position="548"/>
    </location>
</feature>
<evidence type="ECO:0000256" key="2">
    <source>
        <dbReference type="ARBA" id="ARBA00022475"/>
    </source>
</evidence>
<evidence type="ECO:0000256" key="1">
    <source>
        <dbReference type="ARBA" id="ARBA00004651"/>
    </source>
</evidence>
<keyword evidence="11" id="KW-1185">Reference proteome</keyword>
<feature type="transmembrane region" description="Helical" evidence="8">
    <location>
        <begin position="427"/>
        <end position="444"/>
    </location>
</feature>
<organism evidence="10 11">
    <name type="scientific">Natronorubrum aibiense</name>
    <dbReference type="NCBI Taxonomy" id="348826"/>
    <lineage>
        <taxon>Archaea</taxon>
        <taxon>Methanobacteriati</taxon>
        <taxon>Methanobacteriota</taxon>
        <taxon>Stenosarchaea group</taxon>
        <taxon>Halobacteria</taxon>
        <taxon>Halobacteriales</taxon>
        <taxon>Natrialbaceae</taxon>
        <taxon>Natronorubrum</taxon>
    </lineage>
</organism>
<evidence type="ECO:0000259" key="9">
    <source>
        <dbReference type="PROSITE" id="PS50156"/>
    </source>
</evidence>
<feature type="transmembrane region" description="Helical" evidence="8">
    <location>
        <begin position="26"/>
        <end position="45"/>
    </location>
</feature>
<dbReference type="SUPFAM" id="SSF82866">
    <property type="entry name" value="Multidrug efflux transporter AcrB transmembrane domain"/>
    <property type="match status" value="2"/>
</dbReference>
<feature type="transmembrane region" description="Helical" evidence="8">
    <location>
        <begin position="560"/>
        <end position="585"/>
    </location>
</feature>
<dbReference type="InterPro" id="IPR004869">
    <property type="entry name" value="MMPL_dom"/>
</dbReference>
<proteinExistence type="predicted"/>
<feature type="region of interest" description="Disordered" evidence="7">
    <location>
        <begin position="334"/>
        <end position="356"/>
    </location>
</feature>
<dbReference type="InterPro" id="IPR000731">
    <property type="entry name" value="SSD"/>
</dbReference>
<keyword evidence="10" id="KW-0614">Plasmid</keyword>
<geneLocation type="plasmid" evidence="10 11">
    <name>unnamed2</name>
</geneLocation>
<evidence type="ECO:0000256" key="7">
    <source>
        <dbReference type="SAM" id="MobiDB-lite"/>
    </source>
</evidence>
<feature type="transmembrane region" description="Helical" evidence="8">
    <location>
        <begin position="986"/>
        <end position="1012"/>
    </location>
</feature>
<evidence type="ECO:0000256" key="3">
    <source>
        <dbReference type="ARBA" id="ARBA00022692"/>
    </source>
</evidence>
<feature type="coiled-coil region" evidence="6">
    <location>
        <begin position="253"/>
        <end position="303"/>
    </location>
</feature>
<dbReference type="Pfam" id="PF03176">
    <property type="entry name" value="MMPL"/>
    <property type="match status" value="2"/>
</dbReference>
<feature type="transmembrane region" description="Helical" evidence="8">
    <location>
        <begin position="623"/>
        <end position="643"/>
    </location>
</feature>
<dbReference type="Proteomes" id="UP000326170">
    <property type="component" value="Plasmid unnamed2"/>
</dbReference>
<keyword evidence="5 8" id="KW-0472">Membrane</keyword>
<keyword evidence="2" id="KW-1003">Cell membrane</keyword>
<evidence type="ECO:0000256" key="6">
    <source>
        <dbReference type="SAM" id="Coils"/>
    </source>
</evidence>
<feature type="transmembrane region" description="Helical" evidence="8">
    <location>
        <begin position="855"/>
        <end position="877"/>
    </location>
</feature>
<feature type="transmembrane region" description="Helical" evidence="8">
    <location>
        <begin position="960"/>
        <end position="980"/>
    </location>
</feature>
<dbReference type="RefSeq" id="WP_152944169.1">
    <property type="nucleotide sequence ID" value="NZ_CP045490.1"/>
</dbReference>
<dbReference type="AlphaFoldDB" id="A0A5P9P8Z5"/>
<dbReference type="Gene3D" id="1.20.1640.10">
    <property type="entry name" value="Multidrug efflux transporter AcrB transmembrane domain"/>
    <property type="match status" value="2"/>
</dbReference>
<dbReference type="PANTHER" id="PTHR33406:SF13">
    <property type="entry name" value="MEMBRANE PROTEIN YDFJ"/>
    <property type="match status" value="1"/>
</dbReference>
<accession>A0A5P9P8Z5</accession>
<dbReference type="GO" id="GO:0005886">
    <property type="term" value="C:plasma membrane"/>
    <property type="evidence" value="ECO:0007669"/>
    <property type="project" value="UniProtKB-SubCell"/>
</dbReference>
<protein>
    <submittedName>
        <fullName evidence="10">MMPL family transporter</fullName>
    </submittedName>
</protein>
<name>A0A5P9P8Z5_9EURY</name>
<keyword evidence="3 8" id="KW-0812">Transmembrane</keyword>
<reference evidence="10 11" key="1">
    <citation type="journal article" date="2007" name="Int. J. Syst. Evol. Microbiol.">
        <title>Natronorubrum sulfidifaciens sp. nov., an extremely haloalkaliphilic archaeon isolated from Aiding salt lake in Xin-Jiang, China.</title>
        <authorList>
            <person name="Cui H.L."/>
            <person name="Tohty D."/>
            <person name="Liu H.C."/>
            <person name="Liu S.J."/>
            <person name="Oren A."/>
            <person name="Zhou P.J."/>
        </authorList>
    </citation>
    <scope>NUCLEOTIDE SEQUENCE [LARGE SCALE GENOMIC DNA]</scope>
    <source>
        <strain evidence="10 11">7-3</strain>
        <plasmid evidence="10">unnamed2</plasmid>
    </source>
</reference>
<dbReference type="GeneID" id="42303130"/>
<dbReference type="OrthoDB" id="42357at2157"/>
<feature type="transmembrane region" description="Helical" evidence="8">
    <location>
        <begin position="884"/>
        <end position="906"/>
    </location>
</feature>
<dbReference type="KEGG" id="nas:GCU68_18910"/>